<comment type="caution">
    <text evidence="1">The sequence shown here is derived from an EMBL/GenBank/DDBJ whole genome shotgun (WGS) entry which is preliminary data.</text>
</comment>
<dbReference type="Proteomes" id="UP000315295">
    <property type="component" value="Unassembled WGS sequence"/>
</dbReference>
<proteinExistence type="predicted"/>
<sequence length="95" mass="10502">MRSVAFLIIQITEECVNQAKGACSSSSLNPAYIIFYSSRQVKVDNHPYVLAVQSSSCNISCYKNWNPSRAKLIQHIIPRTLSFVTMSSSSSKLVG</sequence>
<organism evidence="1 2">
    <name type="scientific">Malus baccata</name>
    <name type="common">Siberian crab apple</name>
    <name type="synonym">Pyrus baccata</name>
    <dbReference type="NCBI Taxonomy" id="106549"/>
    <lineage>
        <taxon>Eukaryota</taxon>
        <taxon>Viridiplantae</taxon>
        <taxon>Streptophyta</taxon>
        <taxon>Embryophyta</taxon>
        <taxon>Tracheophyta</taxon>
        <taxon>Spermatophyta</taxon>
        <taxon>Magnoliopsida</taxon>
        <taxon>eudicotyledons</taxon>
        <taxon>Gunneridae</taxon>
        <taxon>Pentapetalae</taxon>
        <taxon>rosids</taxon>
        <taxon>fabids</taxon>
        <taxon>Rosales</taxon>
        <taxon>Rosaceae</taxon>
        <taxon>Amygdaloideae</taxon>
        <taxon>Maleae</taxon>
        <taxon>Malus</taxon>
    </lineage>
</organism>
<dbReference type="EMBL" id="VIEB01000520">
    <property type="protein sequence ID" value="TQD87933.1"/>
    <property type="molecule type" value="Genomic_DNA"/>
</dbReference>
<reference evidence="1 2" key="1">
    <citation type="journal article" date="2019" name="G3 (Bethesda)">
        <title>Sequencing of a Wild Apple (Malus baccata) Genome Unravels the Differences Between Cultivated and Wild Apple Species Regarding Disease Resistance and Cold Tolerance.</title>
        <authorList>
            <person name="Chen X."/>
        </authorList>
    </citation>
    <scope>NUCLEOTIDE SEQUENCE [LARGE SCALE GENOMIC DNA]</scope>
    <source>
        <strain evidence="2">cv. Shandingzi</strain>
        <tissue evidence="1">Leaves</tissue>
    </source>
</reference>
<evidence type="ECO:0000313" key="2">
    <source>
        <dbReference type="Proteomes" id="UP000315295"/>
    </source>
</evidence>
<accession>A0A540LN79</accession>
<keyword evidence="2" id="KW-1185">Reference proteome</keyword>
<name>A0A540LN79_MALBA</name>
<dbReference type="AlphaFoldDB" id="A0A540LN79"/>
<protein>
    <submittedName>
        <fullName evidence="1">Uncharacterized protein</fullName>
    </submittedName>
</protein>
<evidence type="ECO:0000313" key="1">
    <source>
        <dbReference type="EMBL" id="TQD87933.1"/>
    </source>
</evidence>
<gene>
    <name evidence="1" type="ORF">C1H46_026497</name>
</gene>